<feature type="chain" id="PRO_5045089477" evidence="2">
    <location>
        <begin position="28"/>
        <end position="482"/>
    </location>
</feature>
<protein>
    <submittedName>
        <fullName evidence="4">ABC transporter substrate-binding protein</fullName>
    </submittedName>
</protein>
<name>A0ABS6F2E1_9CLOT</name>
<dbReference type="Proteomes" id="UP000736583">
    <property type="component" value="Unassembled WGS sequence"/>
</dbReference>
<dbReference type="InterPro" id="IPR050902">
    <property type="entry name" value="ABC_Transporter_SBP"/>
</dbReference>
<sequence>MCKGFKRKKSRSFIVTALLFIFVFTMTGCSDKSSETTNSKVKNNNNRKSVSTKVEDGKVYASLKEAFEYVGGECKIEGKSATATKDKDTIKVVSDSKEAELNSTKITMTDEVKNINNDLYVSMSFLKEVMDARVSFDEENKVLNINTEMPLSYTKGFSVTYLKGGLKKVVDGDKRTLILVPQGKIVPEEYKNEIVVNMPIKDVMLGSTTQACLLRPIKELETVKAVTTEKKNWTIPEIINGLESGATTFVGTGKAPDYEKISTLKPSIAFVYSGPSGQKEMMDKFNELKISYAVDNDYLEEDPFGRMEWLKFVAAFYDKEEEAEKYFNEAVSKVQDIAKKVSSGKKPKVAWGMISKGEVYVPKSDSYAAKMIELGGGDYIFKSEGVGNAKISIEEFYAKAKEADVFVYASTTNYAPTLKGVLEQAPILENLNSVQNKNVWCFHADYYQSLDKTDELILDLVGIFQPEVNSGYDIKHYVKYKE</sequence>
<dbReference type="InterPro" id="IPR012854">
    <property type="entry name" value="Cu_amine_oxidase-like_N"/>
</dbReference>
<evidence type="ECO:0000259" key="3">
    <source>
        <dbReference type="PROSITE" id="PS50983"/>
    </source>
</evidence>
<keyword evidence="2" id="KW-0732">Signal</keyword>
<dbReference type="PROSITE" id="PS50983">
    <property type="entry name" value="FE_B12_PBP"/>
    <property type="match status" value="1"/>
</dbReference>
<evidence type="ECO:0000313" key="4">
    <source>
        <dbReference type="EMBL" id="MBU5592669.1"/>
    </source>
</evidence>
<evidence type="ECO:0000256" key="2">
    <source>
        <dbReference type="SAM" id="SignalP"/>
    </source>
</evidence>
<accession>A0ABS6F2E1</accession>
<evidence type="ECO:0000256" key="1">
    <source>
        <dbReference type="ARBA" id="ARBA00008814"/>
    </source>
</evidence>
<comment type="caution">
    <text evidence="4">The sequence shown here is derived from an EMBL/GenBank/DDBJ whole genome shotgun (WGS) entry which is preliminary data.</text>
</comment>
<gene>
    <name evidence="4" type="ORF">KQI89_12980</name>
</gene>
<feature type="signal peptide" evidence="2">
    <location>
        <begin position="1"/>
        <end position="27"/>
    </location>
</feature>
<dbReference type="Pfam" id="PF01497">
    <property type="entry name" value="Peripla_BP_2"/>
    <property type="match status" value="1"/>
</dbReference>
<dbReference type="RefSeq" id="WP_216457421.1">
    <property type="nucleotide sequence ID" value="NZ_JAHLQL010000004.1"/>
</dbReference>
<dbReference type="PROSITE" id="PS51257">
    <property type="entry name" value="PROKAR_LIPOPROTEIN"/>
    <property type="match status" value="1"/>
</dbReference>
<proteinExistence type="inferred from homology"/>
<dbReference type="PANTHER" id="PTHR30535:SF34">
    <property type="entry name" value="MOLYBDATE-BINDING PROTEIN MOLA"/>
    <property type="match status" value="1"/>
</dbReference>
<keyword evidence="5" id="KW-1185">Reference proteome</keyword>
<organism evidence="4 5">
    <name type="scientific">Clostridium simiarum</name>
    <dbReference type="NCBI Taxonomy" id="2841506"/>
    <lineage>
        <taxon>Bacteria</taxon>
        <taxon>Bacillati</taxon>
        <taxon>Bacillota</taxon>
        <taxon>Clostridia</taxon>
        <taxon>Eubacteriales</taxon>
        <taxon>Clostridiaceae</taxon>
        <taxon>Clostridium</taxon>
    </lineage>
</organism>
<evidence type="ECO:0000313" key="5">
    <source>
        <dbReference type="Proteomes" id="UP000736583"/>
    </source>
</evidence>
<dbReference type="InterPro" id="IPR002491">
    <property type="entry name" value="ABC_transptr_periplasmic_BD"/>
</dbReference>
<dbReference type="EMBL" id="JAHLQL010000004">
    <property type="protein sequence ID" value="MBU5592669.1"/>
    <property type="molecule type" value="Genomic_DNA"/>
</dbReference>
<comment type="similarity">
    <text evidence="1">Belongs to the bacterial solute-binding protein 8 family.</text>
</comment>
<dbReference type="Pfam" id="PF07833">
    <property type="entry name" value="Cu_amine_oxidN1"/>
    <property type="match status" value="1"/>
</dbReference>
<feature type="domain" description="Fe/B12 periplasmic-binding" evidence="3">
    <location>
        <begin position="202"/>
        <end position="468"/>
    </location>
</feature>
<reference evidence="4 5" key="1">
    <citation type="submission" date="2021-06" db="EMBL/GenBank/DDBJ databases">
        <authorList>
            <person name="Sun Q."/>
            <person name="Li D."/>
        </authorList>
    </citation>
    <scope>NUCLEOTIDE SEQUENCE [LARGE SCALE GENOMIC DNA]</scope>
    <source>
        <strain evidence="4 5">MSJ-4</strain>
    </source>
</reference>
<dbReference type="PANTHER" id="PTHR30535">
    <property type="entry name" value="VITAMIN B12-BINDING PROTEIN"/>
    <property type="match status" value="1"/>
</dbReference>